<keyword evidence="3" id="KW-1185">Reference proteome</keyword>
<name>A0A0A0JZ60_9MICO</name>
<dbReference type="AlphaFoldDB" id="A0A0A0JZ60"/>
<dbReference type="EMBL" id="AVPL01000005">
    <property type="protein sequence ID" value="KGN42448.1"/>
    <property type="molecule type" value="Genomic_DNA"/>
</dbReference>
<evidence type="ECO:0000313" key="2">
    <source>
        <dbReference type="EMBL" id="KGN42448.1"/>
    </source>
</evidence>
<keyword evidence="1" id="KW-0472">Membrane</keyword>
<comment type="caution">
    <text evidence="2">The sequence shown here is derived from an EMBL/GenBank/DDBJ whole genome shotgun (WGS) entry which is preliminary data.</text>
</comment>
<feature type="transmembrane region" description="Helical" evidence="1">
    <location>
        <begin position="104"/>
        <end position="123"/>
    </location>
</feature>
<gene>
    <name evidence="2" type="ORF">N801_17450</name>
</gene>
<feature type="transmembrane region" description="Helical" evidence="1">
    <location>
        <begin position="176"/>
        <end position="196"/>
    </location>
</feature>
<dbReference type="RefSeq" id="WP_035933106.1">
    <property type="nucleotide sequence ID" value="NZ_AVPL01000005.1"/>
</dbReference>
<evidence type="ECO:0000256" key="1">
    <source>
        <dbReference type="SAM" id="Phobius"/>
    </source>
</evidence>
<keyword evidence="1" id="KW-0812">Transmembrane</keyword>
<feature type="transmembrane region" description="Helical" evidence="1">
    <location>
        <begin position="66"/>
        <end position="84"/>
    </location>
</feature>
<dbReference type="OrthoDB" id="5192631at2"/>
<organism evidence="2 3">
    <name type="scientific">Knoellia aerolata DSM 18566</name>
    <dbReference type="NCBI Taxonomy" id="1385519"/>
    <lineage>
        <taxon>Bacteria</taxon>
        <taxon>Bacillati</taxon>
        <taxon>Actinomycetota</taxon>
        <taxon>Actinomycetes</taxon>
        <taxon>Micrococcales</taxon>
        <taxon>Intrasporangiaceae</taxon>
        <taxon>Knoellia</taxon>
    </lineage>
</organism>
<proteinExistence type="predicted"/>
<keyword evidence="1" id="KW-1133">Transmembrane helix</keyword>
<dbReference type="STRING" id="1385519.N801_17450"/>
<sequence>MTTSRWHYAKELAEQLRINGVPEPQVRDIVAQVEGHAAATGEDLVDAFGQPVDYAAQWRSLSPRRWIGQVLLGGVPALGVASGVKAMFAGGEWSSAVALDRSDLTGFLVMFAVVGLVPWTVGLTESRRRAAALGSTAVPSVWPYRVAVPVVFGIVVALVTWALGGSASTLLVEVPRWVLAVVGVVGISSVVFLGPAPNSAGQLPDRPWAPPHSWRTRVRRAFINR</sequence>
<accession>A0A0A0JZ60</accession>
<reference evidence="2 3" key="1">
    <citation type="submission" date="2013-08" db="EMBL/GenBank/DDBJ databases">
        <title>The genome sequence of Knoellia aerolata.</title>
        <authorList>
            <person name="Zhu W."/>
            <person name="Wang G."/>
        </authorList>
    </citation>
    <scope>NUCLEOTIDE SEQUENCE [LARGE SCALE GENOMIC DNA]</scope>
    <source>
        <strain evidence="2 3">DSM 18566</strain>
    </source>
</reference>
<feature type="transmembrane region" description="Helical" evidence="1">
    <location>
        <begin position="144"/>
        <end position="164"/>
    </location>
</feature>
<protein>
    <submittedName>
        <fullName evidence="2">Uncharacterized protein</fullName>
    </submittedName>
</protein>
<evidence type="ECO:0000313" key="3">
    <source>
        <dbReference type="Proteomes" id="UP000030013"/>
    </source>
</evidence>
<dbReference type="Proteomes" id="UP000030013">
    <property type="component" value="Unassembled WGS sequence"/>
</dbReference>